<protein>
    <submittedName>
        <fullName evidence="1">Uncharacterized protein</fullName>
    </submittedName>
</protein>
<gene>
    <name evidence="1" type="ORF">R5R35_005057</name>
</gene>
<evidence type="ECO:0000313" key="2">
    <source>
        <dbReference type="Proteomes" id="UP001378592"/>
    </source>
</evidence>
<reference evidence="1 2" key="1">
    <citation type="submission" date="2024-03" db="EMBL/GenBank/DDBJ databases">
        <title>The genome assembly and annotation of the cricket Gryllus longicercus Weissman &amp; Gray.</title>
        <authorList>
            <person name="Szrajer S."/>
            <person name="Gray D."/>
            <person name="Ylla G."/>
        </authorList>
    </citation>
    <scope>NUCLEOTIDE SEQUENCE [LARGE SCALE GENOMIC DNA]</scope>
    <source>
        <strain evidence="1">DAG 2021-001</strain>
        <tissue evidence="1">Whole body minus gut</tissue>
    </source>
</reference>
<dbReference type="Proteomes" id="UP001378592">
    <property type="component" value="Unassembled WGS sequence"/>
</dbReference>
<organism evidence="1 2">
    <name type="scientific">Gryllus longicercus</name>
    <dbReference type="NCBI Taxonomy" id="2509291"/>
    <lineage>
        <taxon>Eukaryota</taxon>
        <taxon>Metazoa</taxon>
        <taxon>Ecdysozoa</taxon>
        <taxon>Arthropoda</taxon>
        <taxon>Hexapoda</taxon>
        <taxon>Insecta</taxon>
        <taxon>Pterygota</taxon>
        <taxon>Neoptera</taxon>
        <taxon>Polyneoptera</taxon>
        <taxon>Orthoptera</taxon>
        <taxon>Ensifera</taxon>
        <taxon>Gryllidea</taxon>
        <taxon>Grylloidea</taxon>
        <taxon>Gryllidae</taxon>
        <taxon>Gryllinae</taxon>
        <taxon>Gryllus</taxon>
    </lineage>
</organism>
<dbReference type="AlphaFoldDB" id="A0AAN9VNQ7"/>
<keyword evidence="2" id="KW-1185">Reference proteome</keyword>
<comment type="caution">
    <text evidence="1">The sequence shown here is derived from an EMBL/GenBank/DDBJ whole genome shotgun (WGS) entry which is preliminary data.</text>
</comment>
<dbReference type="EMBL" id="JAZDUA010000095">
    <property type="protein sequence ID" value="KAK7868435.1"/>
    <property type="molecule type" value="Genomic_DNA"/>
</dbReference>
<sequence length="159" mass="17232">MATHVPSPLTSQAVPECTARGRLRLPGCAERLIARAAELNAESARSPVAPKVGVGVGVVGDQQLPEGRAEASNETRSAPLPQMRVSTPYRALSITNRRCFCTSPGPADNVGMMGSYIHTKNRERIKIPARDLGGREIFHKCQISEMNAVACYCVYLKRI</sequence>
<accession>A0AAN9VNQ7</accession>
<evidence type="ECO:0000313" key="1">
    <source>
        <dbReference type="EMBL" id="KAK7868435.1"/>
    </source>
</evidence>
<proteinExistence type="predicted"/>
<name>A0AAN9VNQ7_9ORTH</name>